<dbReference type="Proteomes" id="UP000031030">
    <property type="component" value="Unassembled WGS sequence"/>
</dbReference>
<feature type="transmembrane region" description="Helical" evidence="1">
    <location>
        <begin position="14"/>
        <end position="35"/>
    </location>
</feature>
<feature type="transmembrane region" description="Helical" evidence="1">
    <location>
        <begin position="121"/>
        <end position="140"/>
    </location>
</feature>
<keyword evidence="3" id="KW-1185">Reference proteome</keyword>
<gene>
    <name evidence="2" type="ORF">LK09_13625</name>
</gene>
<evidence type="ECO:0000313" key="3">
    <source>
        <dbReference type="Proteomes" id="UP000031030"/>
    </source>
</evidence>
<dbReference type="RefSeq" id="WP_039400460.1">
    <property type="nucleotide sequence ID" value="NZ_JTDK01000012.1"/>
</dbReference>
<feature type="transmembrane region" description="Helical" evidence="1">
    <location>
        <begin position="80"/>
        <end position="101"/>
    </location>
</feature>
<dbReference type="EMBL" id="JTDK01000012">
    <property type="protein sequence ID" value="KHK96884.1"/>
    <property type="molecule type" value="Genomic_DNA"/>
</dbReference>
<dbReference type="PROSITE" id="PS51257">
    <property type="entry name" value="PROKAR_LIPOPROTEIN"/>
    <property type="match status" value="1"/>
</dbReference>
<dbReference type="AlphaFoldDB" id="A0A0B2A548"/>
<organism evidence="2 3">
    <name type="scientific">Microbacterium mangrovi</name>
    <dbReference type="NCBI Taxonomy" id="1348253"/>
    <lineage>
        <taxon>Bacteria</taxon>
        <taxon>Bacillati</taxon>
        <taxon>Actinomycetota</taxon>
        <taxon>Actinomycetes</taxon>
        <taxon>Micrococcales</taxon>
        <taxon>Microbacteriaceae</taxon>
        <taxon>Microbacterium</taxon>
    </lineage>
</organism>
<reference evidence="2 3" key="1">
    <citation type="submission" date="2014-11" db="EMBL/GenBank/DDBJ databases">
        <title>Genome sequence of Microbacterium mangrovi MUSC 115(T).</title>
        <authorList>
            <person name="Lee L.-H."/>
        </authorList>
    </citation>
    <scope>NUCLEOTIDE SEQUENCE [LARGE SCALE GENOMIC DNA]</scope>
    <source>
        <strain evidence="2 3">MUSC 115</strain>
    </source>
</reference>
<name>A0A0B2A548_9MICO</name>
<proteinExistence type="predicted"/>
<keyword evidence="1" id="KW-0472">Membrane</keyword>
<keyword evidence="1" id="KW-1133">Transmembrane helix</keyword>
<keyword evidence="1" id="KW-0812">Transmembrane</keyword>
<feature type="transmembrane region" description="Helical" evidence="1">
    <location>
        <begin position="146"/>
        <end position="167"/>
    </location>
</feature>
<dbReference type="STRING" id="1348253.LK09_13625"/>
<evidence type="ECO:0000256" key="1">
    <source>
        <dbReference type="SAM" id="Phobius"/>
    </source>
</evidence>
<accession>A0A0B2A548</accession>
<comment type="caution">
    <text evidence="2">The sequence shown here is derived from an EMBL/GenBank/DDBJ whole genome shotgun (WGS) entry which is preliminary data.</text>
</comment>
<feature type="transmembrane region" description="Helical" evidence="1">
    <location>
        <begin position="42"/>
        <end position="68"/>
    </location>
</feature>
<sequence length="171" mass="17506">MNGPLRARVAAGPLVPGVLPALLVVAVSCAAFALIPLVPALIAVALAVVGAVIPSSLAAWGAALMIGFGQLAHPPAVDDWRSYAALAVVHLIHVLGGLAMVVDPRGTMQARVLRRPLLRWLWIQLPAQAVLAAVLLLPRVPVNDGGGFAVAAALCLCAAAVVVVRLASPRR</sequence>
<protein>
    <submittedName>
        <fullName evidence="2">Uncharacterized protein</fullName>
    </submittedName>
</protein>
<evidence type="ECO:0000313" key="2">
    <source>
        <dbReference type="EMBL" id="KHK96884.1"/>
    </source>
</evidence>